<accession>A0A226DIN6</accession>
<dbReference type="Proteomes" id="UP000198287">
    <property type="component" value="Unassembled WGS sequence"/>
</dbReference>
<feature type="signal peptide" evidence="1">
    <location>
        <begin position="1"/>
        <end position="22"/>
    </location>
</feature>
<sequence length="107" mass="11481">MLSSLFFVTFAILAIGSHQANGTVGPDECALIQCAQGFRCQFSNGRATCQRIREGGSPGPGGPPRLTCANIRCGRGTFCVLLQVNCYRAPCFPTVPRCVPRRGGRFN</sequence>
<reference evidence="2 3" key="1">
    <citation type="submission" date="2015-12" db="EMBL/GenBank/DDBJ databases">
        <title>The genome of Folsomia candida.</title>
        <authorList>
            <person name="Faddeeva A."/>
            <person name="Derks M.F."/>
            <person name="Anvar Y."/>
            <person name="Smit S."/>
            <person name="Van Straalen N."/>
            <person name="Roelofs D."/>
        </authorList>
    </citation>
    <scope>NUCLEOTIDE SEQUENCE [LARGE SCALE GENOMIC DNA]</scope>
    <source>
        <strain evidence="2 3">VU population</strain>
        <tissue evidence="2">Whole body</tissue>
    </source>
</reference>
<protein>
    <submittedName>
        <fullName evidence="2">Spore coat protein SP70</fullName>
    </submittedName>
</protein>
<dbReference type="EMBL" id="LNIX01000018">
    <property type="protein sequence ID" value="OXA45402.1"/>
    <property type="molecule type" value="Genomic_DNA"/>
</dbReference>
<feature type="chain" id="PRO_5013393529" evidence="1">
    <location>
        <begin position="23"/>
        <end position="107"/>
    </location>
</feature>
<organism evidence="2 3">
    <name type="scientific">Folsomia candida</name>
    <name type="common">Springtail</name>
    <dbReference type="NCBI Taxonomy" id="158441"/>
    <lineage>
        <taxon>Eukaryota</taxon>
        <taxon>Metazoa</taxon>
        <taxon>Ecdysozoa</taxon>
        <taxon>Arthropoda</taxon>
        <taxon>Hexapoda</taxon>
        <taxon>Collembola</taxon>
        <taxon>Entomobryomorpha</taxon>
        <taxon>Isotomoidea</taxon>
        <taxon>Isotomidae</taxon>
        <taxon>Proisotominae</taxon>
        <taxon>Folsomia</taxon>
    </lineage>
</organism>
<keyword evidence="2" id="KW-0167">Capsid protein</keyword>
<comment type="caution">
    <text evidence="2">The sequence shown here is derived from an EMBL/GenBank/DDBJ whole genome shotgun (WGS) entry which is preliminary data.</text>
</comment>
<gene>
    <name evidence="2" type="ORF">Fcan01_20320</name>
</gene>
<proteinExistence type="predicted"/>
<keyword evidence="3" id="KW-1185">Reference proteome</keyword>
<dbReference type="AlphaFoldDB" id="A0A226DIN6"/>
<evidence type="ECO:0000256" key="1">
    <source>
        <dbReference type="SAM" id="SignalP"/>
    </source>
</evidence>
<evidence type="ECO:0000313" key="3">
    <source>
        <dbReference type="Proteomes" id="UP000198287"/>
    </source>
</evidence>
<evidence type="ECO:0000313" key="2">
    <source>
        <dbReference type="EMBL" id="OXA45402.1"/>
    </source>
</evidence>
<keyword evidence="2" id="KW-0946">Virion</keyword>
<keyword evidence="1" id="KW-0732">Signal</keyword>
<name>A0A226DIN6_FOLCA</name>